<organism evidence="2">
    <name type="scientific">Tetraselmis virus 1</name>
    <dbReference type="NCBI Taxonomy" id="2060617"/>
    <lineage>
        <taxon>Viruses</taxon>
        <taxon>Varidnaviria</taxon>
        <taxon>Bamfordvirae</taxon>
        <taxon>Nucleocytoviricota</taxon>
        <taxon>Megaviricetes</taxon>
        <taxon>Imitervirales</taxon>
        <taxon>Allomimiviridae</taxon>
        <taxon>Oceanusvirus</taxon>
        <taxon>Oceanusvirus kaneohense</taxon>
    </lineage>
</organism>
<protein>
    <recommendedName>
        <fullName evidence="4">Capsule polysaccharide biosynthesis protein</fullName>
    </recommendedName>
</protein>
<feature type="region of interest" description="Disordered" evidence="1">
    <location>
        <begin position="348"/>
        <end position="368"/>
    </location>
</feature>
<feature type="compositionally biased region" description="Polar residues" evidence="1">
    <location>
        <begin position="356"/>
        <end position="368"/>
    </location>
</feature>
<gene>
    <name evidence="2" type="ORF">TetV_611</name>
</gene>
<dbReference type="Proteomes" id="UP000244773">
    <property type="component" value="Segment"/>
</dbReference>
<sequence length="755" mass="87647">MYMDKTLNVCIYDDSADKTKKIVIDCLIKYFSNRPNTNLDVVDINKFRLPSNNCDIAVVWGMAAPETMHKTYSLYRPKVRDHQNQHGKVTVCIELGYVNRDQYFSISFNDIAGFGSYFTIPDNIPIEPRIPIEISKRSFVDNNAPILFCGQIPYDTQIRCANYVNWMEATINSMRQRTNRQIIFRMHPKLVKKKFLDSLKNKLKVLNIPLSNIDNFNEDIMRSHCVVAYNSNSLIDAVLKGVPVFCFGKGSVAINLTNTEYEYLEDPWYPSEDMIKREMAMISWYQWSVSEMESGIPFDFLIDKQNNVNPSVVHRIIKKKIRKPKPRKVKVISAELKQKSEEKKVAKTLKKENKKSITQTASSQHTLTYSVRAQPRPQPQPQPQPRISTSAAISHSIEKKLRKEIKTKALLSRPKQISSQVIRKAQSVAKVKSTQKQLKMQKRIYEQTPIYDMYTPKQYPTDYKIYCMGRKIVYRKYVTDAVQKEKDWSIAQRFELNNKRCFQMLVALAGISNTKDLFLGSIPRTLGLDVNPYGVNSEPLPFRLMVDSYCYSRCRETIIYDETKWHRHQRLFNLPVSPNEWKMKKNKPIILLLPSAGGWKNPDVHQFIKKYRKMLKDLLCSCENIIYLRPHPKTIKTKQWAINKILESVNNPRVVVNRDPIPELCENIQAVVTDWGTCCVQFAMRGIPIFNPLDTKFIASPIAQTSLAMINNIDKLHFSKTPKEFMVYLSQTVFSKQDFDSGDFMRYVNLLASTY</sequence>
<evidence type="ECO:0000256" key="1">
    <source>
        <dbReference type="SAM" id="MobiDB-lite"/>
    </source>
</evidence>
<evidence type="ECO:0000313" key="3">
    <source>
        <dbReference type="Proteomes" id="UP000244773"/>
    </source>
</evidence>
<dbReference type="Gene3D" id="3.40.50.12580">
    <property type="match status" value="1"/>
</dbReference>
<proteinExistence type="predicted"/>
<dbReference type="EMBL" id="KY322437">
    <property type="protein sequence ID" value="AUF82693.1"/>
    <property type="molecule type" value="Genomic_DNA"/>
</dbReference>
<name>A0A2P0VP54_9VIRU</name>
<dbReference type="InterPro" id="IPR043148">
    <property type="entry name" value="TagF_C"/>
</dbReference>
<accession>A0A2P0VP54</accession>
<evidence type="ECO:0008006" key="4">
    <source>
        <dbReference type="Google" id="ProtNLM"/>
    </source>
</evidence>
<reference evidence="2" key="1">
    <citation type="journal article" date="2018" name="Virology">
        <title>A giant virus infecting green algae encodes key fermentation genes.</title>
        <authorList>
            <person name="Schvarcz C.R."/>
            <person name="Steward G.F."/>
        </authorList>
    </citation>
    <scope>NUCLEOTIDE SEQUENCE [LARGE SCALE GENOMIC DNA]</scope>
</reference>
<keyword evidence="3" id="KW-1185">Reference proteome</keyword>
<evidence type="ECO:0000313" key="2">
    <source>
        <dbReference type="EMBL" id="AUF82693.1"/>
    </source>
</evidence>